<keyword evidence="2" id="KW-1185">Reference proteome</keyword>
<name>A0ACB8ZZL6_ARCLA</name>
<gene>
    <name evidence="1" type="ORF">L6452_26779</name>
</gene>
<evidence type="ECO:0000313" key="2">
    <source>
        <dbReference type="Proteomes" id="UP001055879"/>
    </source>
</evidence>
<evidence type="ECO:0000313" key="1">
    <source>
        <dbReference type="EMBL" id="KAI3701590.1"/>
    </source>
</evidence>
<proteinExistence type="predicted"/>
<protein>
    <submittedName>
        <fullName evidence="1">Uncharacterized protein</fullName>
    </submittedName>
</protein>
<dbReference type="EMBL" id="CM042055">
    <property type="protein sequence ID" value="KAI3701590.1"/>
    <property type="molecule type" value="Genomic_DNA"/>
</dbReference>
<dbReference type="Proteomes" id="UP001055879">
    <property type="component" value="Linkage Group LG09"/>
</dbReference>
<sequence>MHGTPVEQRMDTGLQQGRTQVFSKEGHRSSARYKGEVIGCRRLERSSDFPEDVGSSDFPEDVGSSDFPEDVGSSDFPEDVGSSDFPEDVRSSDFPEDVRSSDFPEDV</sequence>
<organism evidence="1 2">
    <name type="scientific">Arctium lappa</name>
    <name type="common">Greater burdock</name>
    <name type="synonym">Lappa major</name>
    <dbReference type="NCBI Taxonomy" id="4217"/>
    <lineage>
        <taxon>Eukaryota</taxon>
        <taxon>Viridiplantae</taxon>
        <taxon>Streptophyta</taxon>
        <taxon>Embryophyta</taxon>
        <taxon>Tracheophyta</taxon>
        <taxon>Spermatophyta</taxon>
        <taxon>Magnoliopsida</taxon>
        <taxon>eudicotyledons</taxon>
        <taxon>Gunneridae</taxon>
        <taxon>Pentapetalae</taxon>
        <taxon>asterids</taxon>
        <taxon>campanulids</taxon>
        <taxon>Asterales</taxon>
        <taxon>Asteraceae</taxon>
        <taxon>Carduoideae</taxon>
        <taxon>Cardueae</taxon>
        <taxon>Arctiinae</taxon>
        <taxon>Arctium</taxon>
    </lineage>
</organism>
<comment type="caution">
    <text evidence="1">The sequence shown here is derived from an EMBL/GenBank/DDBJ whole genome shotgun (WGS) entry which is preliminary data.</text>
</comment>
<accession>A0ACB8ZZL6</accession>
<reference evidence="1 2" key="2">
    <citation type="journal article" date="2022" name="Mol. Ecol. Resour.">
        <title>The genomes of chicory, endive, great burdock and yacon provide insights into Asteraceae paleo-polyploidization history and plant inulin production.</title>
        <authorList>
            <person name="Fan W."/>
            <person name="Wang S."/>
            <person name="Wang H."/>
            <person name="Wang A."/>
            <person name="Jiang F."/>
            <person name="Liu H."/>
            <person name="Zhao H."/>
            <person name="Xu D."/>
            <person name="Zhang Y."/>
        </authorList>
    </citation>
    <scope>NUCLEOTIDE SEQUENCE [LARGE SCALE GENOMIC DNA]</scope>
    <source>
        <strain evidence="2">cv. Niubang</strain>
    </source>
</reference>
<reference evidence="2" key="1">
    <citation type="journal article" date="2022" name="Mol. Ecol. Resour.">
        <title>The genomes of chicory, endive, great burdock and yacon provide insights into Asteraceae palaeo-polyploidization history and plant inulin production.</title>
        <authorList>
            <person name="Fan W."/>
            <person name="Wang S."/>
            <person name="Wang H."/>
            <person name="Wang A."/>
            <person name="Jiang F."/>
            <person name="Liu H."/>
            <person name="Zhao H."/>
            <person name="Xu D."/>
            <person name="Zhang Y."/>
        </authorList>
    </citation>
    <scope>NUCLEOTIDE SEQUENCE [LARGE SCALE GENOMIC DNA]</scope>
    <source>
        <strain evidence="2">cv. Niubang</strain>
    </source>
</reference>